<evidence type="ECO:0000256" key="1">
    <source>
        <dbReference type="ARBA" id="ARBA00007557"/>
    </source>
</evidence>
<gene>
    <name evidence="7" type="ORF">NUTIK01_03840</name>
</gene>
<dbReference type="Proteomes" id="UP001187221">
    <property type="component" value="Unassembled WGS sequence"/>
</dbReference>
<keyword evidence="8" id="KW-1185">Reference proteome</keyword>
<dbReference type="SMART" id="SM00893">
    <property type="entry name" value="ETF"/>
    <property type="match status" value="1"/>
</dbReference>
<evidence type="ECO:0000256" key="3">
    <source>
        <dbReference type="ARBA" id="ARBA00022448"/>
    </source>
</evidence>
<protein>
    <recommendedName>
        <fullName evidence="2">Electron transfer flavoprotein subunit beta</fullName>
    </recommendedName>
    <alternativeName>
        <fullName evidence="5">Electron transfer flavoprotein small subunit</fullName>
    </alternativeName>
</protein>
<evidence type="ECO:0000313" key="8">
    <source>
        <dbReference type="Proteomes" id="UP001187221"/>
    </source>
</evidence>
<evidence type="ECO:0000256" key="5">
    <source>
        <dbReference type="ARBA" id="ARBA00042002"/>
    </source>
</evidence>
<dbReference type="EMBL" id="BTFW01000001">
    <property type="protein sequence ID" value="GMM59607.1"/>
    <property type="molecule type" value="Genomic_DNA"/>
</dbReference>
<keyword evidence="4" id="KW-0249">Electron transport</keyword>
<evidence type="ECO:0000256" key="4">
    <source>
        <dbReference type="ARBA" id="ARBA00022982"/>
    </source>
</evidence>
<dbReference type="InterPro" id="IPR000049">
    <property type="entry name" value="ET-Flavoprotein_bsu_CS"/>
</dbReference>
<dbReference type="CDD" id="cd01714">
    <property type="entry name" value="ETF_beta"/>
    <property type="match status" value="1"/>
</dbReference>
<evidence type="ECO:0000256" key="2">
    <source>
        <dbReference type="ARBA" id="ARBA00016797"/>
    </source>
</evidence>
<feature type="domain" description="Electron transfer flavoprotein alpha/beta-subunit N-terminal" evidence="6">
    <location>
        <begin position="23"/>
        <end position="211"/>
    </location>
</feature>
<keyword evidence="3" id="KW-0813">Transport</keyword>
<comment type="caution">
    <text evidence="7">The sequence shown here is derived from an EMBL/GenBank/DDBJ whole genome shotgun (WGS) entry which is preliminary data.</text>
</comment>
<comment type="similarity">
    <text evidence="1">Belongs to the ETF beta-subunit/FixA family.</text>
</comment>
<reference evidence="7 8" key="1">
    <citation type="submission" date="2023-06" db="EMBL/GenBank/DDBJ databases">
        <title>Draft genome sequence of Novosphingobium sp. strain IK01.</title>
        <authorList>
            <person name="Hatamoto M."/>
            <person name="Ikarashi T."/>
            <person name="Yamaguchi T."/>
        </authorList>
    </citation>
    <scope>NUCLEOTIDE SEQUENCE [LARGE SCALE GENOMIC DNA]</scope>
    <source>
        <strain evidence="7 8">IK01</strain>
    </source>
</reference>
<dbReference type="InterPro" id="IPR014730">
    <property type="entry name" value="ETF_a/b_N"/>
</dbReference>
<evidence type="ECO:0000259" key="6">
    <source>
        <dbReference type="SMART" id="SM00893"/>
    </source>
</evidence>
<dbReference type="InterPro" id="IPR014729">
    <property type="entry name" value="Rossmann-like_a/b/a_fold"/>
</dbReference>
<dbReference type="Gene3D" id="3.40.50.620">
    <property type="entry name" value="HUPs"/>
    <property type="match status" value="1"/>
</dbReference>
<evidence type="ECO:0000313" key="7">
    <source>
        <dbReference type="EMBL" id="GMM59607.1"/>
    </source>
</evidence>
<dbReference type="InterPro" id="IPR012255">
    <property type="entry name" value="ETF_b"/>
</dbReference>
<dbReference type="SUPFAM" id="SSF52402">
    <property type="entry name" value="Adenine nucleotide alpha hydrolases-like"/>
    <property type="match status" value="1"/>
</dbReference>
<organism evidence="7 8">
    <name type="scientific">Novosphingobium pituita</name>
    <dbReference type="NCBI Taxonomy" id="3056842"/>
    <lineage>
        <taxon>Bacteria</taxon>
        <taxon>Pseudomonadati</taxon>
        <taxon>Pseudomonadota</taxon>
        <taxon>Alphaproteobacteria</taxon>
        <taxon>Sphingomonadales</taxon>
        <taxon>Sphingomonadaceae</taxon>
        <taxon>Novosphingobium</taxon>
    </lineage>
</organism>
<proteinExistence type="inferred from homology"/>
<dbReference type="InterPro" id="IPR033948">
    <property type="entry name" value="ETF_beta_N"/>
</dbReference>
<dbReference type="PANTHER" id="PTHR21294:SF8">
    <property type="entry name" value="ELECTRON TRANSFER FLAVOPROTEIN SUBUNIT BETA"/>
    <property type="match status" value="1"/>
</dbReference>
<dbReference type="PIRSF" id="PIRSF000090">
    <property type="entry name" value="Beta-ETF"/>
    <property type="match status" value="1"/>
</dbReference>
<dbReference type="PANTHER" id="PTHR21294">
    <property type="entry name" value="ELECTRON TRANSFER FLAVOPROTEIN BETA-SUBUNIT"/>
    <property type="match status" value="1"/>
</dbReference>
<dbReference type="Pfam" id="PF01012">
    <property type="entry name" value="ETF"/>
    <property type="match status" value="1"/>
</dbReference>
<name>A0ABQ6P5H6_9SPHN</name>
<sequence>MKILVPVKLAIDSNAKPRVKADRTGVDLANIKLSINPFCEIAVEEAVRLKEAGKAAEVVVVSIGVAKAADAIRSALAIGADRGILIEAEGRVEPLTIAKLLAKVVEEEKPDLVLTGKQAIDDDSNQTGQMLAALLDWPQATFASQVELDGGALVVTREVDGGHQTLSLSLPALVTTDLRLNEPRYPSLPNIMKAKKKPVDTKPAAAYGVDTAPRLSVVEVREPAARKAGIKVADAQELVSKLKAVGAL</sequence>
<dbReference type="RefSeq" id="WP_317973459.1">
    <property type="nucleotide sequence ID" value="NZ_BTFW01000001.1"/>
</dbReference>
<dbReference type="PROSITE" id="PS01065">
    <property type="entry name" value="ETF_BETA"/>
    <property type="match status" value="1"/>
</dbReference>
<accession>A0ABQ6P5H6</accession>